<dbReference type="GO" id="GO:0016758">
    <property type="term" value="F:hexosyltransferase activity"/>
    <property type="evidence" value="ECO:0007669"/>
    <property type="project" value="UniProtKB-ARBA"/>
</dbReference>
<dbReference type="PANTHER" id="PTHR22916">
    <property type="entry name" value="GLYCOSYLTRANSFERASE"/>
    <property type="match status" value="1"/>
</dbReference>
<dbReference type="InterPro" id="IPR029044">
    <property type="entry name" value="Nucleotide-diphossugar_trans"/>
</dbReference>
<evidence type="ECO:0000313" key="3">
    <source>
        <dbReference type="Proteomes" id="UP000184436"/>
    </source>
</evidence>
<feature type="domain" description="Glycosyltransferase 2-like" evidence="1">
    <location>
        <begin position="7"/>
        <end position="132"/>
    </location>
</feature>
<dbReference type="AlphaFoldDB" id="A0A1M4YXZ2"/>
<name>A0A1M4YXZ2_9BACE</name>
<dbReference type="Gene3D" id="3.90.550.10">
    <property type="entry name" value="Spore Coat Polysaccharide Biosynthesis Protein SpsA, Chain A"/>
    <property type="match status" value="1"/>
</dbReference>
<dbReference type="SUPFAM" id="SSF53448">
    <property type="entry name" value="Nucleotide-diphospho-sugar transferases"/>
    <property type="match status" value="1"/>
</dbReference>
<dbReference type="Pfam" id="PF00535">
    <property type="entry name" value="Glycos_transf_2"/>
    <property type="match status" value="1"/>
</dbReference>
<organism evidence="2 3">
    <name type="scientific">Bacteroides faecichinchillae</name>
    <dbReference type="NCBI Taxonomy" id="871325"/>
    <lineage>
        <taxon>Bacteria</taxon>
        <taxon>Pseudomonadati</taxon>
        <taxon>Bacteroidota</taxon>
        <taxon>Bacteroidia</taxon>
        <taxon>Bacteroidales</taxon>
        <taxon>Bacteroidaceae</taxon>
        <taxon>Bacteroides</taxon>
    </lineage>
</organism>
<sequence length="331" mass="38917">MDLPLVSIIIPVYNVEAYLVQCLDSIEKQTYKNIECIIVVDGATDGSYAIVKDYCKCHTRCKVYYQENAGSGPARNVGINYSSGEFICFIDPDDWVEVNYVETLIIEQMKGDFDLVISQSIDRKVTQQNKIISTSKKCRPIISYTTQDKCRENFSAIMFEYHYLDGPICKLFRTSLIRNNGIMFPSYRRSQDMVFNFRYYNYINSISTIPVHTYNIRYEYPLESGRGRIFEGYNEIIVKIYMELSEQLKAWNLHTSYETLLHTWVFWYLYAFIYRCANAYIAYDYINNEPYDTIIHKARPSLLVQKIIRFLFSIRAYAVANVLMRLVDKLK</sequence>
<protein>
    <submittedName>
        <fullName evidence="2">Glycosyltransferase involved in cell wall bisynthesis</fullName>
    </submittedName>
</protein>
<dbReference type="STRING" id="871325.SAMN05444349_11185"/>
<dbReference type="Proteomes" id="UP000184436">
    <property type="component" value="Unassembled WGS sequence"/>
</dbReference>
<evidence type="ECO:0000259" key="1">
    <source>
        <dbReference type="Pfam" id="PF00535"/>
    </source>
</evidence>
<dbReference type="EMBL" id="FQVD01000011">
    <property type="protein sequence ID" value="SHF10575.1"/>
    <property type="molecule type" value="Genomic_DNA"/>
</dbReference>
<gene>
    <name evidence="2" type="ORF">SAMN05444349_11185</name>
</gene>
<dbReference type="CDD" id="cd00761">
    <property type="entry name" value="Glyco_tranf_GTA_type"/>
    <property type="match status" value="1"/>
</dbReference>
<keyword evidence="3" id="KW-1185">Reference proteome</keyword>
<dbReference type="RefSeq" id="WP_073349646.1">
    <property type="nucleotide sequence ID" value="NZ_FQVD01000011.1"/>
</dbReference>
<proteinExistence type="predicted"/>
<dbReference type="OrthoDB" id="6307329at2"/>
<accession>A0A1M4YXZ2</accession>
<evidence type="ECO:0000313" key="2">
    <source>
        <dbReference type="EMBL" id="SHF10575.1"/>
    </source>
</evidence>
<dbReference type="PANTHER" id="PTHR22916:SF3">
    <property type="entry name" value="UDP-GLCNAC:BETAGAL BETA-1,3-N-ACETYLGLUCOSAMINYLTRANSFERASE-LIKE PROTEIN 1"/>
    <property type="match status" value="1"/>
</dbReference>
<keyword evidence="2" id="KW-0808">Transferase</keyword>
<reference evidence="2 3" key="1">
    <citation type="submission" date="2016-11" db="EMBL/GenBank/DDBJ databases">
        <authorList>
            <person name="Jaros S."/>
            <person name="Januszkiewicz K."/>
            <person name="Wedrychowicz H."/>
        </authorList>
    </citation>
    <scope>NUCLEOTIDE SEQUENCE [LARGE SCALE GENOMIC DNA]</scope>
    <source>
        <strain evidence="2 3">DSM 26883</strain>
    </source>
</reference>
<dbReference type="InterPro" id="IPR001173">
    <property type="entry name" value="Glyco_trans_2-like"/>
</dbReference>